<dbReference type="Gene3D" id="1.20.120.140">
    <property type="entry name" value="Signal recognition particle SRP54, nucleotide-binding domain"/>
    <property type="match status" value="1"/>
</dbReference>
<dbReference type="InterPro" id="IPR003593">
    <property type="entry name" value="AAA+_ATPase"/>
</dbReference>
<keyword evidence="7" id="KW-0342">GTP-binding</keyword>
<accession>A0A381QV96</accession>
<organism evidence="14">
    <name type="scientific">marine metagenome</name>
    <dbReference type="NCBI Taxonomy" id="408172"/>
    <lineage>
        <taxon>unclassified sequences</taxon>
        <taxon>metagenomes</taxon>
        <taxon>ecological metagenomes</taxon>
    </lineage>
</organism>
<evidence type="ECO:0000256" key="8">
    <source>
        <dbReference type="ARBA" id="ARBA00023135"/>
    </source>
</evidence>
<dbReference type="Gene3D" id="1.10.260.30">
    <property type="entry name" value="Signal recognition particle, SRP54 subunit, M-domain"/>
    <property type="match status" value="1"/>
</dbReference>
<evidence type="ECO:0000256" key="2">
    <source>
        <dbReference type="ARBA" id="ARBA00005450"/>
    </source>
</evidence>
<dbReference type="EMBL" id="UINC01001535">
    <property type="protein sequence ID" value="SUZ83070.1"/>
    <property type="molecule type" value="Genomic_DNA"/>
</dbReference>
<dbReference type="CDD" id="cd18539">
    <property type="entry name" value="SRP_G"/>
    <property type="match status" value="1"/>
</dbReference>
<dbReference type="SMART" id="SM00963">
    <property type="entry name" value="SRP54_N"/>
    <property type="match status" value="1"/>
</dbReference>
<feature type="domain" description="AAA+ ATPase" evidence="11">
    <location>
        <begin position="99"/>
        <end position="301"/>
    </location>
</feature>
<sequence>MFKNLTENLSSVIRNLKGKGRLSSSNIKDTLRQVRLALLEADVALSVVKIFIERIREKAIGKAVEKSLTPGQSLVKLIQSELTSLLGNELIELEFKAQPPFIILLAGMQGSGKTTTAAKLAYLIKKKYKKRVMLVSTDIYRHAAIFQLKTLAKQIGVMWCESTEKDNPKEIIKRSLNESKKLHADVLIVDTAGRLHIDEIMMKEISIIQQKLQPNEIFFVIDCMAGQDAVNLTKTFNEKINITGIILTKTDGDARGGVALSAREVTGKAIRFVGVGEKIEDFEIFYPDRMASRILGMGDMLSLIDDIEEKVNKEETLKVTKKLKKGSRFTLVDYRSQLEQMLNMGNISEVLMKLPLDAKLNSSVIEKNINEQQIKRQIAIIDSMTLGERKFPKTINGSRKKRIAKGSGQQIQIINRLLKQYLQMERMMKKLSGKGMNRFMNRFLGDGSSSKFH</sequence>
<keyword evidence="9" id="KW-0687">Ribonucleoprotein</keyword>
<evidence type="ECO:0000313" key="14">
    <source>
        <dbReference type="EMBL" id="SUZ83070.1"/>
    </source>
</evidence>
<dbReference type="GO" id="GO:0006614">
    <property type="term" value="P:SRP-dependent cotranslational protein targeting to membrane"/>
    <property type="evidence" value="ECO:0007669"/>
    <property type="project" value="InterPro"/>
</dbReference>
<evidence type="ECO:0000259" key="13">
    <source>
        <dbReference type="SMART" id="SM00963"/>
    </source>
</evidence>
<dbReference type="InterPro" id="IPR013822">
    <property type="entry name" value="Signal_recog_particl_SRP54_hlx"/>
</dbReference>
<evidence type="ECO:0000259" key="12">
    <source>
        <dbReference type="SMART" id="SM00962"/>
    </source>
</evidence>
<dbReference type="SMART" id="SM00382">
    <property type="entry name" value="AAA"/>
    <property type="match status" value="1"/>
</dbReference>
<dbReference type="InterPro" id="IPR022941">
    <property type="entry name" value="SRP54"/>
</dbReference>
<dbReference type="GO" id="GO:0005525">
    <property type="term" value="F:GTP binding"/>
    <property type="evidence" value="ECO:0007669"/>
    <property type="project" value="UniProtKB-KW"/>
</dbReference>
<dbReference type="GO" id="GO:0003924">
    <property type="term" value="F:GTPase activity"/>
    <property type="evidence" value="ECO:0007669"/>
    <property type="project" value="InterPro"/>
</dbReference>
<dbReference type="InterPro" id="IPR000897">
    <property type="entry name" value="SRP54_GTPase_dom"/>
</dbReference>
<evidence type="ECO:0000256" key="9">
    <source>
        <dbReference type="ARBA" id="ARBA00023274"/>
    </source>
</evidence>
<dbReference type="SMART" id="SM00962">
    <property type="entry name" value="SRP54"/>
    <property type="match status" value="1"/>
</dbReference>
<evidence type="ECO:0000256" key="10">
    <source>
        <dbReference type="ARBA" id="ARBA00035672"/>
    </source>
</evidence>
<dbReference type="SUPFAM" id="SSF52540">
    <property type="entry name" value="P-loop containing nucleoside triphosphate hydrolases"/>
    <property type="match status" value="1"/>
</dbReference>
<evidence type="ECO:0000256" key="6">
    <source>
        <dbReference type="ARBA" id="ARBA00022884"/>
    </source>
</evidence>
<reference evidence="14" key="1">
    <citation type="submission" date="2018-05" db="EMBL/GenBank/DDBJ databases">
        <authorList>
            <person name="Lanie J.A."/>
            <person name="Ng W.-L."/>
            <person name="Kazmierczak K.M."/>
            <person name="Andrzejewski T.M."/>
            <person name="Davidsen T.M."/>
            <person name="Wayne K.J."/>
            <person name="Tettelin H."/>
            <person name="Glass J.I."/>
            <person name="Rusch D."/>
            <person name="Podicherti R."/>
            <person name="Tsui H.-C.T."/>
            <person name="Winkler M.E."/>
        </authorList>
    </citation>
    <scope>NUCLEOTIDE SEQUENCE</scope>
</reference>
<dbReference type="HAMAP" id="MF_00306">
    <property type="entry name" value="SRP54"/>
    <property type="match status" value="1"/>
</dbReference>
<dbReference type="SUPFAM" id="SSF47446">
    <property type="entry name" value="Signal peptide-binding domain"/>
    <property type="match status" value="1"/>
</dbReference>
<evidence type="ECO:0000256" key="1">
    <source>
        <dbReference type="ARBA" id="ARBA00004496"/>
    </source>
</evidence>
<evidence type="ECO:0000259" key="11">
    <source>
        <dbReference type="SMART" id="SM00382"/>
    </source>
</evidence>
<keyword evidence="6" id="KW-0694">RNA-binding</keyword>
<dbReference type="PANTHER" id="PTHR11564:SF5">
    <property type="entry name" value="SIGNAL RECOGNITION PARTICLE SUBUNIT SRP54"/>
    <property type="match status" value="1"/>
</dbReference>
<feature type="domain" description="SRP54-type proteins GTP-binding" evidence="12">
    <location>
        <begin position="100"/>
        <end position="296"/>
    </location>
</feature>
<dbReference type="InterPro" id="IPR042101">
    <property type="entry name" value="SRP54_N_sf"/>
</dbReference>
<dbReference type="InterPro" id="IPR036225">
    <property type="entry name" value="SRP/SRP_N"/>
</dbReference>
<dbReference type="Pfam" id="PF02978">
    <property type="entry name" value="SRP_SPB"/>
    <property type="match status" value="1"/>
</dbReference>
<dbReference type="AlphaFoldDB" id="A0A381QV96"/>
<dbReference type="InterPro" id="IPR036891">
    <property type="entry name" value="Signal_recog_part_SRP54_M_sf"/>
</dbReference>
<protein>
    <recommendedName>
        <fullName evidence="10">signal-recognition-particle GTPase</fullName>
        <ecNumber evidence="10">3.6.5.4</ecNumber>
    </recommendedName>
</protein>
<dbReference type="EC" id="3.6.5.4" evidence="10"/>
<dbReference type="InterPro" id="IPR004780">
    <property type="entry name" value="SRP"/>
</dbReference>
<proteinExistence type="inferred from homology"/>
<keyword evidence="3" id="KW-0963">Cytoplasm</keyword>
<dbReference type="PANTHER" id="PTHR11564">
    <property type="entry name" value="SIGNAL RECOGNITION PARTICLE 54K PROTEIN SRP54"/>
    <property type="match status" value="1"/>
</dbReference>
<dbReference type="SUPFAM" id="SSF47364">
    <property type="entry name" value="Domain of the SRP/SRP receptor G-proteins"/>
    <property type="match status" value="1"/>
</dbReference>
<evidence type="ECO:0000256" key="3">
    <source>
        <dbReference type="ARBA" id="ARBA00022490"/>
    </source>
</evidence>
<keyword evidence="5" id="KW-0378">Hydrolase</keyword>
<comment type="subcellular location">
    <subcellularLocation>
        <location evidence="1">Cytoplasm</location>
    </subcellularLocation>
</comment>
<gene>
    <name evidence="14" type="ORF">METZ01_LOCUS35924</name>
</gene>
<evidence type="ECO:0000256" key="5">
    <source>
        <dbReference type="ARBA" id="ARBA00022801"/>
    </source>
</evidence>
<keyword evidence="4" id="KW-0547">Nucleotide-binding</keyword>
<dbReference type="Pfam" id="PF02881">
    <property type="entry name" value="SRP54_N"/>
    <property type="match status" value="1"/>
</dbReference>
<dbReference type="NCBIfam" id="TIGR00959">
    <property type="entry name" value="ffh"/>
    <property type="match status" value="1"/>
</dbReference>
<dbReference type="InterPro" id="IPR027417">
    <property type="entry name" value="P-loop_NTPase"/>
</dbReference>
<comment type="similarity">
    <text evidence="2">Belongs to the GTP-binding SRP family. SRP54 subfamily.</text>
</comment>
<dbReference type="GO" id="GO:0008312">
    <property type="term" value="F:7S RNA binding"/>
    <property type="evidence" value="ECO:0007669"/>
    <property type="project" value="InterPro"/>
</dbReference>
<feature type="domain" description="Signal recognition particle SRP54 helical bundle" evidence="13">
    <location>
        <begin position="1"/>
        <end position="86"/>
    </location>
</feature>
<dbReference type="Gene3D" id="3.40.50.300">
    <property type="entry name" value="P-loop containing nucleotide triphosphate hydrolases"/>
    <property type="match status" value="1"/>
</dbReference>
<dbReference type="GO" id="GO:0005786">
    <property type="term" value="C:signal recognition particle, endoplasmic reticulum targeting"/>
    <property type="evidence" value="ECO:0007669"/>
    <property type="project" value="UniProtKB-KW"/>
</dbReference>
<name>A0A381QV96_9ZZZZ</name>
<keyword evidence="8" id="KW-0733">Signal recognition particle</keyword>
<dbReference type="Pfam" id="PF00448">
    <property type="entry name" value="SRP54"/>
    <property type="match status" value="1"/>
</dbReference>
<evidence type="ECO:0000256" key="7">
    <source>
        <dbReference type="ARBA" id="ARBA00023134"/>
    </source>
</evidence>
<evidence type="ECO:0000256" key="4">
    <source>
        <dbReference type="ARBA" id="ARBA00022741"/>
    </source>
</evidence>
<dbReference type="InterPro" id="IPR004125">
    <property type="entry name" value="Signal_recog_particle_SRP54_M"/>
</dbReference>